<protein>
    <submittedName>
        <fullName evidence="4">Molybdopterin-guanine dinucleotide biosynthesis protein MobC</fullName>
    </submittedName>
</protein>
<organism evidence="4 5">
    <name type="scientific">Candidatus Thiomargarita nelsonii</name>
    <dbReference type="NCBI Taxonomy" id="1003181"/>
    <lineage>
        <taxon>Bacteria</taxon>
        <taxon>Pseudomonadati</taxon>
        <taxon>Pseudomonadota</taxon>
        <taxon>Gammaproteobacteria</taxon>
        <taxon>Thiotrichales</taxon>
        <taxon>Thiotrichaceae</taxon>
        <taxon>Thiomargarita</taxon>
    </lineage>
</organism>
<evidence type="ECO:0000259" key="3">
    <source>
        <dbReference type="PROSITE" id="PS51186"/>
    </source>
</evidence>
<dbReference type="PANTHER" id="PTHR43420">
    <property type="entry name" value="ACETYLTRANSFERASE"/>
    <property type="match status" value="1"/>
</dbReference>
<reference evidence="4 5" key="1">
    <citation type="journal article" date="2016" name="Front. Microbiol.">
        <title>Single-Cell (Meta-)Genomics of a Dimorphic Candidatus Thiomargarita nelsonii Reveals Genomic Plasticity.</title>
        <authorList>
            <person name="Flood B.E."/>
            <person name="Fliss P."/>
            <person name="Jones D.S."/>
            <person name="Dick G.J."/>
            <person name="Jain S."/>
            <person name="Kaster A.K."/>
            <person name="Winkel M."/>
            <person name="Mussmann M."/>
            <person name="Bailey J."/>
        </authorList>
    </citation>
    <scope>NUCLEOTIDE SEQUENCE [LARGE SCALE GENOMIC DNA]</scope>
    <source>
        <strain evidence="4">Hydrate Ridge</strain>
    </source>
</reference>
<dbReference type="InterPro" id="IPR000182">
    <property type="entry name" value="GNAT_dom"/>
</dbReference>
<dbReference type="SUPFAM" id="SSF55729">
    <property type="entry name" value="Acyl-CoA N-acyltransferases (Nat)"/>
    <property type="match status" value="1"/>
</dbReference>
<dbReference type="PROSITE" id="PS51186">
    <property type="entry name" value="GNAT"/>
    <property type="match status" value="1"/>
</dbReference>
<name>A0A0A6P622_9GAMM</name>
<feature type="domain" description="N-acetyltransferase" evidence="3">
    <location>
        <begin position="7"/>
        <end position="198"/>
    </location>
</feature>
<dbReference type="EMBL" id="JSZA02000033">
    <property type="protein sequence ID" value="KHD05784.1"/>
    <property type="molecule type" value="Genomic_DNA"/>
</dbReference>
<comment type="caution">
    <text evidence="4">The sequence shown here is derived from an EMBL/GenBank/DDBJ whole genome shotgun (WGS) entry which is preliminary data.</text>
</comment>
<dbReference type="Pfam" id="PF00583">
    <property type="entry name" value="Acetyltransf_1"/>
    <property type="match status" value="1"/>
</dbReference>
<evidence type="ECO:0000256" key="2">
    <source>
        <dbReference type="ARBA" id="ARBA00023315"/>
    </source>
</evidence>
<accession>A0A0A6P622</accession>
<dbReference type="GO" id="GO:0016747">
    <property type="term" value="F:acyltransferase activity, transferring groups other than amino-acyl groups"/>
    <property type="evidence" value="ECO:0007669"/>
    <property type="project" value="InterPro"/>
</dbReference>
<evidence type="ECO:0000313" key="5">
    <source>
        <dbReference type="Proteomes" id="UP000030428"/>
    </source>
</evidence>
<sequence length="203" mass="23103">MTENRVIYQRGLPEQFKSSAIKLYDQAFGAKISVAVRADEKRLFLLNSCFMPEYGIFAIYDKKLVGIAGYHTPTGSLTGGITYGDLISQLGFIMGNWAALIFNLYERKPRAGELVMDGIVVHSDFRGKGIGSRLLEEIGKYAKENQFNRIRLDVIDINPKAKKLYERKGFKAVKSEQFPYLRWLLRFSGSTRMELSTKGNHYP</sequence>
<keyword evidence="2" id="KW-0012">Acyltransferase</keyword>
<dbReference type="PANTHER" id="PTHR43420:SF47">
    <property type="entry name" value="N-ACETYLTRANSFERASE DOMAIN-CONTAINING PROTEIN"/>
    <property type="match status" value="1"/>
</dbReference>
<keyword evidence="5" id="KW-1185">Reference proteome</keyword>
<evidence type="ECO:0000256" key="1">
    <source>
        <dbReference type="ARBA" id="ARBA00022679"/>
    </source>
</evidence>
<proteinExistence type="predicted"/>
<dbReference type="Gene3D" id="3.40.630.30">
    <property type="match status" value="1"/>
</dbReference>
<dbReference type="Proteomes" id="UP000030428">
    <property type="component" value="Unassembled WGS sequence"/>
</dbReference>
<dbReference type="InterPro" id="IPR050680">
    <property type="entry name" value="YpeA/RimI_acetyltransf"/>
</dbReference>
<gene>
    <name evidence="4" type="ORF">PN36_10845</name>
</gene>
<evidence type="ECO:0000313" key="4">
    <source>
        <dbReference type="EMBL" id="KHD05784.1"/>
    </source>
</evidence>
<dbReference type="CDD" id="cd04301">
    <property type="entry name" value="NAT_SF"/>
    <property type="match status" value="1"/>
</dbReference>
<keyword evidence="1" id="KW-0808">Transferase</keyword>
<dbReference type="AlphaFoldDB" id="A0A0A6P622"/>
<dbReference type="InterPro" id="IPR016181">
    <property type="entry name" value="Acyl_CoA_acyltransferase"/>
</dbReference>